<dbReference type="AlphaFoldDB" id="A0A9D1Z125"/>
<feature type="domain" description="SusD-like N-terminal" evidence="8">
    <location>
        <begin position="38"/>
        <end position="214"/>
    </location>
</feature>
<protein>
    <submittedName>
        <fullName evidence="9">RagB/SusD family nutrient uptake outer membrane protein</fullName>
    </submittedName>
</protein>
<feature type="signal peptide" evidence="6">
    <location>
        <begin position="1"/>
        <end position="18"/>
    </location>
</feature>
<evidence type="ECO:0000259" key="8">
    <source>
        <dbReference type="Pfam" id="PF14322"/>
    </source>
</evidence>
<dbReference type="InterPro" id="IPR011990">
    <property type="entry name" value="TPR-like_helical_dom_sf"/>
</dbReference>
<dbReference type="Pfam" id="PF07980">
    <property type="entry name" value="SusD_RagB"/>
    <property type="match status" value="1"/>
</dbReference>
<feature type="chain" id="PRO_5039615559" evidence="6">
    <location>
        <begin position="19"/>
        <end position="571"/>
    </location>
</feature>
<evidence type="ECO:0000256" key="5">
    <source>
        <dbReference type="ARBA" id="ARBA00023237"/>
    </source>
</evidence>
<evidence type="ECO:0000256" key="6">
    <source>
        <dbReference type="SAM" id="SignalP"/>
    </source>
</evidence>
<comment type="similarity">
    <text evidence="2">Belongs to the SusD family.</text>
</comment>
<evidence type="ECO:0000256" key="1">
    <source>
        <dbReference type="ARBA" id="ARBA00004442"/>
    </source>
</evidence>
<gene>
    <name evidence="9" type="ORF">H9828_06290</name>
</gene>
<comment type="subcellular location">
    <subcellularLocation>
        <location evidence="1">Cell outer membrane</location>
    </subcellularLocation>
</comment>
<dbReference type="Gene3D" id="1.25.40.390">
    <property type="match status" value="1"/>
</dbReference>
<evidence type="ECO:0000313" key="10">
    <source>
        <dbReference type="Proteomes" id="UP000886844"/>
    </source>
</evidence>
<comment type="caution">
    <text evidence="9">The sequence shown here is derived from an EMBL/GenBank/DDBJ whole genome shotgun (WGS) entry which is preliminary data.</text>
</comment>
<dbReference type="GO" id="GO:0009279">
    <property type="term" value="C:cell outer membrane"/>
    <property type="evidence" value="ECO:0007669"/>
    <property type="project" value="UniProtKB-SubCell"/>
</dbReference>
<name>A0A9D1Z125_9BACT</name>
<dbReference type="InterPro" id="IPR033985">
    <property type="entry name" value="SusD-like_N"/>
</dbReference>
<keyword evidence="4" id="KW-0472">Membrane</keyword>
<dbReference type="PROSITE" id="PS51257">
    <property type="entry name" value="PROKAR_LIPOPROTEIN"/>
    <property type="match status" value="1"/>
</dbReference>
<organism evidence="9 10">
    <name type="scientific">Candidatus Alistipes intestinigallinarum</name>
    <dbReference type="NCBI Taxonomy" id="2838440"/>
    <lineage>
        <taxon>Bacteria</taxon>
        <taxon>Pseudomonadati</taxon>
        <taxon>Bacteroidota</taxon>
        <taxon>Bacteroidia</taxon>
        <taxon>Bacteroidales</taxon>
        <taxon>Rikenellaceae</taxon>
        <taxon>Alistipes</taxon>
    </lineage>
</organism>
<feature type="domain" description="RagB/SusD" evidence="7">
    <location>
        <begin position="272"/>
        <end position="571"/>
    </location>
</feature>
<evidence type="ECO:0000256" key="2">
    <source>
        <dbReference type="ARBA" id="ARBA00006275"/>
    </source>
</evidence>
<sequence length="571" mass="65216">MKRIGKLAWLALSSMAMASCSLLDVEPTVIMKDTYYNTEQEALYGLAGVYGVMNNEDFYGSNYSIICSLNDDLSYCRSATATYQIQILEHSAGSIEIYNLWVAIYKGIKNANAFMNAMQDSDLESARSYYYEARFMRAYYHFLLAQCWGDVPLLDFENTNAQQLQIAKTPQYDVLKWVVSEMDACLNELSEDLSIAPSRVTRTTAQGILARVCLFTAGATVDRGADSADEYYKLAMNYSKAVIDSGLHRLNPDYSDIFIKMISDQYDTEYRESMWEVEFKGNREDANHWTNGRIGELNGLQSSPSGNYDKGNCNYAYAFYNASLYLWDLYWQTDRTDDENALPRITDARQDWNIPPYNYAGSTLVGPYGGSEDGKTTCTAGIDKTPYVYSGVSTTDDPTVGGGMRNCGKFRRETIYEGVRSSPSLYTQINFPILRYADVLLMYAEAYNEYYKAPTEDVYDYVKEVRDRAKIKTRPFSEYTSYEAFQSLVRNERARELCFEAIRKYDLVRWGILVEQMRKYAEWTLDLRWSATGNTAAYAARLASIQERHIVLPIPSIELGVNPNLEQHPLW</sequence>
<dbReference type="InterPro" id="IPR012944">
    <property type="entry name" value="SusD_RagB_dom"/>
</dbReference>
<keyword evidence="5" id="KW-0998">Cell outer membrane</keyword>
<evidence type="ECO:0000256" key="3">
    <source>
        <dbReference type="ARBA" id="ARBA00022729"/>
    </source>
</evidence>
<dbReference type="SUPFAM" id="SSF48452">
    <property type="entry name" value="TPR-like"/>
    <property type="match status" value="1"/>
</dbReference>
<evidence type="ECO:0000313" key="9">
    <source>
        <dbReference type="EMBL" id="HIY69006.1"/>
    </source>
</evidence>
<reference evidence="9" key="1">
    <citation type="journal article" date="2021" name="PeerJ">
        <title>Extensive microbial diversity within the chicken gut microbiome revealed by metagenomics and culture.</title>
        <authorList>
            <person name="Gilroy R."/>
            <person name="Ravi A."/>
            <person name="Getino M."/>
            <person name="Pursley I."/>
            <person name="Horton D.L."/>
            <person name="Alikhan N.F."/>
            <person name="Baker D."/>
            <person name="Gharbi K."/>
            <person name="Hall N."/>
            <person name="Watson M."/>
            <person name="Adriaenssens E.M."/>
            <person name="Foster-Nyarko E."/>
            <person name="Jarju S."/>
            <person name="Secka A."/>
            <person name="Antonio M."/>
            <person name="Oren A."/>
            <person name="Chaudhuri R.R."/>
            <person name="La Ragione R."/>
            <person name="Hildebrand F."/>
            <person name="Pallen M.J."/>
        </authorList>
    </citation>
    <scope>NUCLEOTIDE SEQUENCE</scope>
    <source>
        <strain evidence="9">5134</strain>
    </source>
</reference>
<evidence type="ECO:0000256" key="4">
    <source>
        <dbReference type="ARBA" id="ARBA00023136"/>
    </source>
</evidence>
<dbReference type="EMBL" id="DXDA01000054">
    <property type="protein sequence ID" value="HIY69006.1"/>
    <property type="molecule type" value="Genomic_DNA"/>
</dbReference>
<reference evidence="9" key="2">
    <citation type="submission" date="2021-04" db="EMBL/GenBank/DDBJ databases">
        <authorList>
            <person name="Gilroy R."/>
        </authorList>
    </citation>
    <scope>NUCLEOTIDE SEQUENCE</scope>
    <source>
        <strain evidence="9">5134</strain>
    </source>
</reference>
<keyword evidence="3 6" id="KW-0732">Signal</keyword>
<dbReference type="Pfam" id="PF14322">
    <property type="entry name" value="SusD-like_3"/>
    <property type="match status" value="1"/>
</dbReference>
<proteinExistence type="inferred from homology"/>
<accession>A0A9D1Z125</accession>
<dbReference type="Proteomes" id="UP000886844">
    <property type="component" value="Unassembled WGS sequence"/>
</dbReference>
<evidence type="ECO:0000259" key="7">
    <source>
        <dbReference type="Pfam" id="PF07980"/>
    </source>
</evidence>